<reference evidence="2 4" key="2">
    <citation type="journal article" date="2018" name="Plant J.">
        <title>The Physcomitrella patens chromosome-scale assembly reveals moss genome structure and evolution.</title>
        <authorList>
            <person name="Lang D."/>
            <person name="Ullrich K.K."/>
            <person name="Murat F."/>
            <person name="Fuchs J."/>
            <person name="Jenkins J."/>
            <person name="Haas F.B."/>
            <person name="Piednoel M."/>
            <person name="Gundlach H."/>
            <person name="Van Bel M."/>
            <person name="Meyberg R."/>
            <person name="Vives C."/>
            <person name="Morata J."/>
            <person name="Symeonidi A."/>
            <person name="Hiss M."/>
            <person name="Muchero W."/>
            <person name="Kamisugi Y."/>
            <person name="Saleh O."/>
            <person name="Blanc G."/>
            <person name="Decker E.L."/>
            <person name="van Gessel N."/>
            <person name="Grimwood J."/>
            <person name="Hayes R.D."/>
            <person name="Graham S.W."/>
            <person name="Gunter L.E."/>
            <person name="McDaniel S.F."/>
            <person name="Hoernstein S.N.W."/>
            <person name="Larsson A."/>
            <person name="Li F.W."/>
            <person name="Perroud P.F."/>
            <person name="Phillips J."/>
            <person name="Ranjan P."/>
            <person name="Rokshar D.S."/>
            <person name="Rothfels C.J."/>
            <person name="Schneider L."/>
            <person name="Shu S."/>
            <person name="Stevenson D.W."/>
            <person name="Thummler F."/>
            <person name="Tillich M."/>
            <person name="Villarreal Aguilar J.C."/>
            <person name="Widiez T."/>
            <person name="Wong G.K."/>
            <person name="Wymore A."/>
            <person name="Zhang Y."/>
            <person name="Zimmer A.D."/>
            <person name="Quatrano R.S."/>
            <person name="Mayer K.F.X."/>
            <person name="Goodstein D."/>
            <person name="Casacuberta J.M."/>
            <person name="Vandepoele K."/>
            <person name="Reski R."/>
            <person name="Cuming A.C."/>
            <person name="Tuskan G.A."/>
            <person name="Maumus F."/>
            <person name="Salse J."/>
            <person name="Schmutz J."/>
            <person name="Rensing S.A."/>
        </authorList>
    </citation>
    <scope>NUCLEOTIDE SEQUENCE [LARGE SCALE GENOMIC DNA]</scope>
    <source>
        <strain evidence="3 4">cv. Gransden 2004</strain>
    </source>
</reference>
<reference evidence="3" key="3">
    <citation type="submission" date="2020-12" db="UniProtKB">
        <authorList>
            <consortium name="EnsemblPlants"/>
        </authorList>
    </citation>
    <scope>IDENTIFICATION</scope>
</reference>
<evidence type="ECO:0000256" key="1">
    <source>
        <dbReference type="SAM" id="Phobius"/>
    </source>
</evidence>
<evidence type="ECO:0000313" key="4">
    <source>
        <dbReference type="Proteomes" id="UP000006727"/>
    </source>
</evidence>
<proteinExistence type="predicted"/>
<keyword evidence="1" id="KW-0472">Membrane</keyword>
<keyword evidence="1" id="KW-1133">Transmembrane helix</keyword>
<accession>A0A2K1KW91</accession>
<organism evidence="2">
    <name type="scientific">Physcomitrium patens</name>
    <name type="common">Spreading-leaved earth moss</name>
    <name type="synonym">Physcomitrella patens</name>
    <dbReference type="NCBI Taxonomy" id="3218"/>
    <lineage>
        <taxon>Eukaryota</taxon>
        <taxon>Viridiplantae</taxon>
        <taxon>Streptophyta</taxon>
        <taxon>Embryophyta</taxon>
        <taxon>Bryophyta</taxon>
        <taxon>Bryophytina</taxon>
        <taxon>Bryopsida</taxon>
        <taxon>Funariidae</taxon>
        <taxon>Funariales</taxon>
        <taxon>Funariaceae</taxon>
        <taxon>Physcomitrium</taxon>
    </lineage>
</organism>
<feature type="transmembrane region" description="Helical" evidence="1">
    <location>
        <begin position="26"/>
        <end position="47"/>
    </location>
</feature>
<dbReference type="Gramene" id="Pp3c3_27540V3.1">
    <property type="protein sequence ID" value="PAC:32940294.CDS.1"/>
    <property type="gene ID" value="Pp3c3_27540"/>
</dbReference>
<dbReference type="EnsemblPlants" id="Pp3c3_27540V3.2">
    <property type="protein sequence ID" value="PAC:32940295.CDS.1"/>
    <property type="gene ID" value="Pp3c3_27540"/>
</dbReference>
<evidence type="ECO:0000313" key="2">
    <source>
        <dbReference type="EMBL" id="PNR58052.1"/>
    </source>
</evidence>
<keyword evidence="1" id="KW-0812">Transmembrane</keyword>
<reference evidence="2 4" key="1">
    <citation type="journal article" date="2008" name="Science">
        <title>The Physcomitrella genome reveals evolutionary insights into the conquest of land by plants.</title>
        <authorList>
            <person name="Rensing S."/>
            <person name="Lang D."/>
            <person name="Zimmer A."/>
            <person name="Terry A."/>
            <person name="Salamov A."/>
            <person name="Shapiro H."/>
            <person name="Nishiyama T."/>
            <person name="Perroud P.-F."/>
            <person name="Lindquist E."/>
            <person name="Kamisugi Y."/>
            <person name="Tanahashi T."/>
            <person name="Sakakibara K."/>
            <person name="Fujita T."/>
            <person name="Oishi K."/>
            <person name="Shin-I T."/>
            <person name="Kuroki Y."/>
            <person name="Toyoda A."/>
            <person name="Suzuki Y."/>
            <person name="Hashimoto A."/>
            <person name="Yamaguchi K."/>
            <person name="Sugano A."/>
            <person name="Kohara Y."/>
            <person name="Fujiyama A."/>
            <person name="Anterola A."/>
            <person name="Aoki S."/>
            <person name="Ashton N."/>
            <person name="Barbazuk W.B."/>
            <person name="Barker E."/>
            <person name="Bennetzen J."/>
            <person name="Bezanilla M."/>
            <person name="Blankenship R."/>
            <person name="Cho S.H."/>
            <person name="Dutcher S."/>
            <person name="Estelle M."/>
            <person name="Fawcett J.A."/>
            <person name="Gundlach H."/>
            <person name="Hanada K."/>
            <person name="Heyl A."/>
            <person name="Hicks K.A."/>
            <person name="Hugh J."/>
            <person name="Lohr M."/>
            <person name="Mayer K."/>
            <person name="Melkozernov A."/>
            <person name="Murata T."/>
            <person name="Nelson D."/>
            <person name="Pils B."/>
            <person name="Prigge M."/>
            <person name="Reiss B."/>
            <person name="Renner T."/>
            <person name="Rombauts S."/>
            <person name="Rushton P."/>
            <person name="Sanderfoot A."/>
            <person name="Schween G."/>
            <person name="Shiu S.-H."/>
            <person name="Stueber K."/>
            <person name="Theodoulou F.L."/>
            <person name="Tu H."/>
            <person name="Van de Peer Y."/>
            <person name="Verrier P.J."/>
            <person name="Waters E."/>
            <person name="Wood A."/>
            <person name="Yang L."/>
            <person name="Cove D."/>
            <person name="Cuming A."/>
            <person name="Hasebe M."/>
            <person name="Lucas S."/>
            <person name="Mishler D.B."/>
            <person name="Reski R."/>
            <person name="Grigoriev I."/>
            <person name="Quatrano R.S."/>
            <person name="Boore J.L."/>
        </authorList>
    </citation>
    <scope>NUCLEOTIDE SEQUENCE [LARGE SCALE GENOMIC DNA]</scope>
    <source>
        <strain evidence="3 4">cv. Gransden 2004</strain>
    </source>
</reference>
<dbReference type="Proteomes" id="UP000006727">
    <property type="component" value="Chromosome 3"/>
</dbReference>
<name>A0A2K1KW91_PHYPA</name>
<gene>
    <name evidence="2" type="ORF">PHYPA_005047</name>
</gene>
<sequence length="51" mass="6209">MKVNLVAKHCLFFRTGEEEEEEGKYIYIYIYIILYLKSCNFFFKVFVLTSK</sequence>
<keyword evidence="4" id="KW-1185">Reference proteome</keyword>
<dbReference type="InParanoid" id="A0A2K1KW91"/>
<protein>
    <submittedName>
        <fullName evidence="2 3">Uncharacterized protein</fullName>
    </submittedName>
</protein>
<dbReference type="AlphaFoldDB" id="A0A2K1KW91"/>
<evidence type="ECO:0000313" key="3">
    <source>
        <dbReference type="EnsemblPlants" id="PAC:32940294.CDS.1"/>
    </source>
</evidence>
<dbReference type="EnsemblPlants" id="Pp3c3_27540V3.1">
    <property type="protein sequence ID" value="PAC:32940294.CDS.1"/>
    <property type="gene ID" value="Pp3c3_27540"/>
</dbReference>
<dbReference type="EMBL" id="ABEU02000003">
    <property type="protein sequence ID" value="PNR58052.1"/>
    <property type="molecule type" value="Genomic_DNA"/>
</dbReference>
<dbReference type="Gramene" id="Pp3c3_27540V3.2">
    <property type="protein sequence ID" value="PAC:32940295.CDS.1"/>
    <property type="gene ID" value="Pp3c3_27540"/>
</dbReference>